<gene>
    <name evidence="2" type="ORF">Acy02nite_87540</name>
</gene>
<protein>
    <submittedName>
        <fullName evidence="2">Metal-dependent phosphohydrolase, HD subdomain protein</fullName>
    </submittedName>
</protein>
<reference evidence="2" key="1">
    <citation type="submission" date="2021-01" db="EMBL/GenBank/DDBJ databases">
        <title>Whole genome shotgun sequence of Actinoplanes cyaneus NBRC 14990.</title>
        <authorList>
            <person name="Komaki H."/>
            <person name="Tamura T."/>
        </authorList>
    </citation>
    <scope>NUCLEOTIDE SEQUENCE</scope>
    <source>
        <strain evidence="2">NBRC 14990</strain>
    </source>
</reference>
<dbReference type="CDD" id="cd00077">
    <property type="entry name" value="HDc"/>
    <property type="match status" value="1"/>
</dbReference>
<sequence length="201" mass="21677">MATVSIVTGVLGPVGDVHRARDLAQILLADLPERWRHTIGVARRAEHLRGTVPSRADGEILLVAAWLHDIGYAAGLHRTGFHPLDGARHLAATGWPARVAGLVAHHSAARYVAQTRGLTEDLQAFADEQSAVSDALLYADQTVGPNGVSMHLEQRLADMLDRHGPDSPNARAHAWRAPVVRAAVQRVQERLDAMQFPSSAA</sequence>
<dbReference type="SUPFAM" id="SSF109604">
    <property type="entry name" value="HD-domain/PDEase-like"/>
    <property type="match status" value="1"/>
</dbReference>
<dbReference type="InterPro" id="IPR006675">
    <property type="entry name" value="HDIG_dom"/>
</dbReference>
<dbReference type="Pfam" id="PF01966">
    <property type="entry name" value="HD"/>
    <property type="match status" value="1"/>
</dbReference>
<evidence type="ECO:0000313" key="3">
    <source>
        <dbReference type="Proteomes" id="UP000619479"/>
    </source>
</evidence>
<dbReference type="AlphaFoldDB" id="A0A919IW61"/>
<evidence type="ECO:0000313" key="2">
    <source>
        <dbReference type="EMBL" id="GID70873.1"/>
    </source>
</evidence>
<feature type="domain" description="HD" evidence="1">
    <location>
        <begin position="34"/>
        <end position="113"/>
    </location>
</feature>
<dbReference type="NCBIfam" id="TIGR00277">
    <property type="entry name" value="HDIG"/>
    <property type="match status" value="1"/>
</dbReference>
<dbReference type="Gene3D" id="1.10.3210.10">
    <property type="entry name" value="Hypothetical protein af1432"/>
    <property type="match status" value="1"/>
</dbReference>
<proteinExistence type="predicted"/>
<name>A0A919IW61_9ACTN</name>
<evidence type="ECO:0000259" key="1">
    <source>
        <dbReference type="Pfam" id="PF01966"/>
    </source>
</evidence>
<accession>A0A919IW61</accession>
<dbReference type="InterPro" id="IPR003607">
    <property type="entry name" value="HD/PDEase_dom"/>
</dbReference>
<comment type="caution">
    <text evidence="2">The sequence shown here is derived from an EMBL/GenBank/DDBJ whole genome shotgun (WGS) entry which is preliminary data.</text>
</comment>
<dbReference type="Proteomes" id="UP000619479">
    <property type="component" value="Unassembled WGS sequence"/>
</dbReference>
<dbReference type="EMBL" id="BOMH01000086">
    <property type="protein sequence ID" value="GID70873.1"/>
    <property type="molecule type" value="Genomic_DNA"/>
</dbReference>
<organism evidence="2 3">
    <name type="scientific">Actinoplanes cyaneus</name>
    <dbReference type="NCBI Taxonomy" id="52696"/>
    <lineage>
        <taxon>Bacteria</taxon>
        <taxon>Bacillati</taxon>
        <taxon>Actinomycetota</taxon>
        <taxon>Actinomycetes</taxon>
        <taxon>Micromonosporales</taxon>
        <taxon>Micromonosporaceae</taxon>
        <taxon>Actinoplanes</taxon>
    </lineage>
</organism>
<dbReference type="InterPro" id="IPR006674">
    <property type="entry name" value="HD_domain"/>
</dbReference>
<keyword evidence="3" id="KW-1185">Reference proteome</keyword>